<dbReference type="Pfam" id="PF06414">
    <property type="entry name" value="Zeta_toxin"/>
    <property type="match status" value="1"/>
</dbReference>
<proteinExistence type="predicted"/>
<evidence type="ECO:0000313" key="5">
    <source>
        <dbReference type="EMBL" id="MFC3682324.1"/>
    </source>
</evidence>
<name>A0ABV7VYP9_9BURK</name>
<keyword evidence="6" id="KW-1185">Reference proteome</keyword>
<evidence type="ECO:0000256" key="3">
    <source>
        <dbReference type="SAM" id="MobiDB-lite"/>
    </source>
</evidence>
<evidence type="ECO:0000313" key="6">
    <source>
        <dbReference type="Proteomes" id="UP001595729"/>
    </source>
</evidence>
<feature type="compositionally biased region" description="Polar residues" evidence="3">
    <location>
        <begin position="642"/>
        <end position="653"/>
    </location>
</feature>
<comment type="caution">
    <text evidence="5">The sequence shown here is derived from an EMBL/GenBank/DDBJ whole genome shotgun (WGS) entry which is preliminary data.</text>
</comment>
<dbReference type="EMBL" id="JBHRXX010000001">
    <property type="protein sequence ID" value="MFC3682324.1"/>
    <property type="molecule type" value="Genomic_DNA"/>
</dbReference>
<evidence type="ECO:0000259" key="4">
    <source>
        <dbReference type="Pfam" id="PF06414"/>
    </source>
</evidence>
<evidence type="ECO:0000256" key="1">
    <source>
        <dbReference type="ARBA" id="ARBA00022741"/>
    </source>
</evidence>
<dbReference type="Proteomes" id="UP001595729">
    <property type="component" value="Unassembled WGS sequence"/>
</dbReference>
<keyword evidence="2" id="KW-0067">ATP-binding</keyword>
<keyword evidence="1" id="KW-0547">Nucleotide-binding</keyword>
<feature type="compositionally biased region" description="Low complexity" evidence="3">
    <location>
        <begin position="729"/>
        <end position="747"/>
    </location>
</feature>
<accession>A0ABV7VYP9</accession>
<evidence type="ECO:0000256" key="2">
    <source>
        <dbReference type="ARBA" id="ARBA00022840"/>
    </source>
</evidence>
<dbReference type="InterPro" id="IPR027417">
    <property type="entry name" value="P-loop_NTPase"/>
</dbReference>
<dbReference type="SUPFAM" id="SSF52540">
    <property type="entry name" value="P-loop containing nucleoside triphosphate hydrolases"/>
    <property type="match status" value="1"/>
</dbReference>
<sequence>MAREYPKIDPALHQKILEDRILRDSDLFLHATSVDRPRAIITAGQPGAGKSKVVGLVEAELNGNVVTVDPDQLRDKHPQAEQLRRQHPYTWSGHTHGDASQWAKELREAAVAQRKNIILDTTMPSADLIKELKAQGYDVEVRAIATHRLESELGVDNRFSRDLDKFGHGRHVPAEVRSAVYDKLPSTLDDVAKQTGVPIQIYDREGRLHFDSRTAPHAPPGQALEAAREARLTPERLRSLNTGYDTQQVWHRTLPQRVPNDKVSPPTAERLLDERTALGVTDDIEQGRRDVRSLRGTHAVVPTVKAAGVLGTAYGAYDAKNQVDAAIDTARSNREQWVRGGEEAANQTARTVVTGGAATVGAIPGAAAGTLTSPVTGPVGPVVGGLATGGAAAYGAEKLYEDSRLQQWSRTLGREVGQLGYDYVSREGRLLRQVKGLREDLSHTTAPAERARLQNRLDAASAAFGQEAERNGRYFEGRAGIDKAWEQMHARFPKVDKDDVNEALARHIDAGKKPADAVRGAYSDAVHEKYPRALPHEPLENYRTLSNAQMAEKHRQYVGEVAQGRRTLEALQSNKDSHNNVDQGWPKALAQQRQAGRVQQGANELWRDIGHLGAIREVYKERGLQAPELPAELRPKDPQAAPTRSGQTSLTPEQQRHHALAAEQLAPGLRARGLDDERIDRVSAAAVSHAQAHAHRGEVRAFHLSKDGERIAMVQEGAPLSEFSVREAQAQPAAQHLAQAHQTAHAQHTSRTTDAPAAPSHAAPERAMA</sequence>
<gene>
    <name evidence="5" type="ORF">ACFOPI_01890</name>
</gene>
<dbReference type="RefSeq" id="WP_382170178.1">
    <property type="nucleotide sequence ID" value="NZ_JBHRXX010000001.1"/>
</dbReference>
<protein>
    <submittedName>
        <fullName evidence="5">Zeta toxin family protein</fullName>
    </submittedName>
</protein>
<feature type="domain" description="Zeta toxin" evidence="4">
    <location>
        <begin position="33"/>
        <end position="210"/>
    </location>
</feature>
<feature type="region of interest" description="Disordered" evidence="3">
    <location>
        <begin position="729"/>
        <end position="769"/>
    </location>
</feature>
<organism evidence="5 6">
    <name type="scientific">Hydrogenophaga luteola</name>
    <dbReference type="NCBI Taxonomy" id="1591122"/>
    <lineage>
        <taxon>Bacteria</taxon>
        <taxon>Pseudomonadati</taxon>
        <taxon>Pseudomonadota</taxon>
        <taxon>Betaproteobacteria</taxon>
        <taxon>Burkholderiales</taxon>
        <taxon>Comamonadaceae</taxon>
        <taxon>Hydrogenophaga</taxon>
    </lineage>
</organism>
<dbReference type="Gene3D" id="3.40.50.300">
    <property type="entry name" value="P-loop containing nucleotide triphosphate hydrolases"/>
    <property type="match status" value="1"/>
</dbReference>
<dbReference type="InterPro" id="IPR010488">
    <property type="entry name" value="Zeta_toxin_domain"/>
</dbReference>
<feature type="region of interest" description="Disordered" evidence="3">
    <location>
        <begin position="627"/>
        <end position="656"/>
    </location>
</feature>
<reference evidence="6" key="1">
    <citation type="journal article" date="2019" name="Int. J. Syst. Evol. Microbiol.">
        <title>The Global Catalogue of Microorganisms (GCM) 10K type strain sequencing project: providing services to taxonomists for standard genome sequencing and annotation.</title>
        <authorList>
            <consortium name="The Broad Institute Genomics Platform"/>
            <consortium name="The Broad Institute Genome Sequencing Center for Infectious Disease"/>
            <person name="Wu L."/>
            <person name="Ma J."/>
        </authorList>
    </citation>
    <scope>NUCLEOTIDE SEQUENCE [LARGE SCALE GENOMIC DNA]</scope>
    <source>
        <strain evidence="6">KCTC 42501</strain>
    </source>
</reference>